<evidence type="ECO:0000313" key="2">
    <source>
        <dbReference type="Proteomes" id="UP001243364"/>
    </source>
</evidence>
<accession>A0ABU0QDH6</accession>
<dbReference type="EMBL" id="JAUSYA010000001">
    <property type="protein sequence ID" value="MDQ0688700.1"/>
    <property type="molecule type" value="Genomic_DNA"/>
</dbReference>
<organism evidence="1 2">
    <name type="scientific">Streptomyces achromogenes</name>
    <dbReference type="NCBI Taxonomy" id="67255"/>
    <lineage>
        <taxon>Bacteria</taxon>
        <taxon>Bacillati</taxon>
        <taxon>Actinomycetota</taxon>
        <taxon>Actinomycetes</taxon>
        <taxon>Kitasatosporales</taxon>
        <taxon>Streptomycetaceae</taxon>
        <taxon>Streptomyces</taxon>
    </lineage>
</organism>
<comment type="caution">
    <text evidence="1">The sequence shown here is derived from an EMBL/GenBank/DDBJ whole genome shotgun (WGS) entry which is preliminary data.</text>
</comment>
<gene>
    <name evidence="1" type="ORF">QFZ56_007663</name>
</gene>
<keyword evidence="2" id="KW-1185">Reference proteome</keyword>
<sequence>MPCPSLVASSPEVARLHVLARSSEEARELAAVLPGGRVTDLDLPEHEQLTMY</sequence>
<proteinExistence type="predicted"/>
<name>A0ABU0QDH6_STRAH</name>
<reference evidence="1 2" key="1">
    <citation type="submission" date="2023-07" db="EMBL/GenBank/DDBJ databases">
        <title>Comparative genomics of wheat-associated soil bacteria to identify genetic determinants of phenazine resistance.</title>
        <authorList>
            <person name="Mouncey N."/>
        </authorList>
    </citation>
    <scope>NUCLEOTIDE SEQUENCE [LARGE SCALE GENOMIC DNA]</scope>
    <source>
        <strain evidence="1 2">W4I19-2</strain>
    </source>
</reference>
<evidence type="ECO:0000313" key="1">
    <source>
        <dbReference type="EMBL" id="MDQ0688700.1"/>
    </source>
</evidence>
<dbReference type="Proteomes" id="UP001243364">
    <property type="component" value="Unassembled WGS sequence"/>
</dbReference>
<protein>
    <submittedName>
        <fullName evidence="1">Shikimate 5-dehydrogenase</fullName>
    </submittedName>
</protein>